<organism evidence="5 6">
    <name type="scientific">Pseudolabrys taiwanensis</name>
    <dbReference type="NCBI Taxonomy" id="331696"/>
    <lineage>
        <taxon>Bacteria</taxon>
        <taxon>Pseudomonadati</taxon>
        <taxon>Pseudomonadota</taxon>
        <taxon>Alphaproteobacteria</taxon>
        <taxon>Hyphomicrobiales</taxon>
        <taxon>Xanthobacteraceae</taxon>
        <taxon>Pseudolabrys</taxon>
    </lineage>
</organism>
<dbReference type="PANTHER" id="PTHR30055">
    <property type="entry name" value="HTH-TYPE TRANSCRIPTIONAL REGULATOR RUTR"/>
    <property type="match status" value="1"/>
</dbReference>
<dbReference type="PRINTS" id="PR00455">
    <property type="entry name" value="HTHTETR"/>
</dbReference>
<dbReference type="SUPFAM" id="SSF48498">
    <property type="entry name" value="Tetracyclin repressor-like, C-terminal domain"/>
    <property type="match status" value="1"/>
</dbReference>
<dbReference type="Proteomes" id="UP000254889">
    <property type="component" value="Chromosome"/>
</dbReference>
<name>A0A345ZUD2_9HYPH</name>
<dbReference type="InterPro" id="IPR036271">
    <property type="entry name" value="Tet_transcr_reg_TetR-rel_C_sf"/>
</dbReference>
<dbReference type="PROSITE" id="PS01081">
    <property type="entry name" value="HTH_TETR_1"/>
    <property type="match status" value="1"/>
</dbReference>
<evidence type="ECO:0000256" key="2">
    <source>
        <dbReference type="PROSITE-ProRule" id="PRU00335"/>
    </source>
</evidence>
<dbReference type="PROSITE" id="PS50977">
    <property type="entry name" value="HTH_TETR_2"/>
    <property type="match status" value="1"/>
</dbReference>
<dbReference type="AlphaFoldDB" id="A0A345ZUD2"/>
<dbReference type="SUPFAM" id="SSF46689">
    <property type="entry name" value="Homeodomain-like"/>
    <property type="match status" value="1"/>
</dbReference>
<dbReference type="InterPro" id="IPR009057">
    <property type="entry name" value="Homeodomain-like_sf"/>
</dbReference>
<evidence type="ECO:0000259" key="4">
    <source>
        <dbReference type="PROSITE" id="PS50977"/>
    </source>
</evidence>
<dbReference type="InterPro" id="IPR001647">
    <property type="entry name" value="HTH_TetR"/>
</dbReference>
<keyword evidence="6" id="KW-1185">Reference proteome</keyword>
<feature type="DNA-binding region" description="H-T-H motif" evidence="2">
    <location>
        <begin position="78"/>
        <end position="97"/>
    </location>
</feature>
<dbReference type="InterPro" id="IPR050109">
    <property type="entry name" value="HTH-type_TetR-like_transc_reg"/>
</dbReference>
<dbReference type="PANTHER" id="PTHR30055:SF235">
    <property type="entry name" value="TRANSCRIPTIONAL REGULATORY PROTEIN"/>
    <property type="match status" value="1"/>
</dbReference>
<feature type="domain" description="HTH tetR-type" evidence="4">
    <location>
        <begin position="55"/>
        <end position="115"/>
    </location>
</feature>
<dbReference type="EMBL" id="CP031417">
    <property type="protein sequence ID" value="AXK80529.1"/>
    <property type="molecule type" value="Genomic_DNA"/>
</dbReference>
<evidence type="ECO:0000256" key="3">
    <source>
        <dbReference type="SAM" id="MobiDB-lite"/>
    </source>
</evidence>
<dbReference type="InterPro" id="IPR023772">
    <property type="entry name" value="DNA-bd_HTH_TetR-type_CS"/>
</dbReference>
<evidence type="ECO:0000313" key="5">
    <source>
        <dbReference type="EMBL" id="AXK80529.1"/>
    </source>
</evidence>
<dbReference type="Pfam" id="PF00440">
    <property type="entry name" value="TetR_N"/>
    <property type="match status" value="1"/>
</dbReference>
<keyword evidence="1 2" id="KW-0238">DNA-binding</keyword>
<sequence length="263" mass="28639">MVRGWRPSRDRLRRMSWTHCAAARLTGHPTMSSSSHKRRAVSPARGTTVEQMAEDTTVGRILAAAEMLFAEQGLSKPTLRTITERAGVNIAAVNYHFGSKEELILAVFERLSQGINARRVAELETLLAEAAARAKPPQLSDVVACFVRVYVDPRPEENSALFAKLVLQHRVEPTPVTHAVVRTHFDPMAARFIDALALACPGIDRAILAWRYMFMVGAVIVTVTDQGGDNRLARLTGGAADTADRAVLAGELVRFLIAGMAAS</sequence>
<dbReference type="InterPro" id="IPR041586">
    <property type="entry name" value="PsrA_TetR_C"/>
</dbReference>
<evidence type="ECO:0000256" key="1">
    <source>
        <dbReference type="ARBA" id="ARBA00023125"/>
    </source>
</evidence>
<protein>
    <submittedName>
        <fullName evidence="5">TetR/AcrR family transcriptional regulator</fullName>
    </submittedName>
</protein>
<reference evidence="5" key="1">
    <citation type="submission" date="2018-07" db="EMBL/GenBank/DDBJ databases">
        <authorList>
            <person name="Quirk P.G."/>
            <person name="Krulwich T.A."/>
        </authorList>
    </citation>
    <scope>NUCLEOTIDE SEQUENCE [LARGE SCALE GENOMIC DNA]</scope>
    <source>
        <strain evidence="5">CC-BB4</strain>
    </source>
</reference>
<proteinExistence type="predicted"/>
<dbReference type="OrthoDB" id="2356263at2"/>
<dbReference type="GO" id="GO:0003700">
    <property type="term" value="F:DNA-binding transcription factor activity"/>
    <property type="evidence" value="ECO:0007669"/>
    <property type="project" value="TreeGrafter"/>
</dbReference>
<dbReference type="Pfam" id="PF17939">
    <property type="entry name" value="TetR_C_30"/>
    <property type="match status" value="1"/>
</dbReference>
<dbReference type="GO" id="GO:0000976">
    <property type="term" value="F:transcription cis-regulatory region binding"/>
    <property type="evidence" value="ECO:0007669"/>
    <property type="project" value="TreeGrafter"/>
</dbReference>
<dbReference type="KEGG" id="ptaw:DW352_08380"/>
<evidence type="ECO:0000313" key="6">
    <source>
        <dbReference type="Proteomes" id="UP000254889"/>
    </source>
</evidence>
<accession>A0A345ZUD2</accession>
<gene>
    <name evidence="5" type="ORF">DW352_08380</name>
</gene>
<feature type="region of interest" description="Disordered" evidence="3">
    <location>
        <begin position="24"/>
        <end position="52"/>
    </location>
</feature>
<dbReference type="Gene3D" id="1.10.357.10">
    <property type="entry name" value="Tetracycline Repressor, domain 2"/>
    <property type="match status" value="1"/>
</dbReference>